<dbReference type="Proteomes" id="UP000002943">
    <property type="component" value="Unassembled WGS sequence"/>
</dbReference>
<organism evidence="1 2">
    <name type="scientific">Vibrio caribbeanicus ATCC BAA-2122</name>
    <dbReference type="NCBI Taxonomy" id="796620"/>
    <lineage>
        <taxon>Bacteria</taxon>
        <taxon>Pseudomonadati</taxon>
        <taxon>Pseudomonadota</taxon>
        <taxon>Gammaproteobacteria</taxon>
        <taxon>Vibrionales</taxon>
        <taxon>Vibrionaceae</taxon>
        <taxon>Vibrio</taxon>
    </lineage>
</organism>
<dbReference type="InterPro" id="IPR027417">
    <property type="entry name" value="P-loop_NTPase"/>
</dbReference>
<keyword evidence="2" id="KW-1185">Reference proteome</keyword>
<dbReference type="Gene3D" id="3.40.50.300">
    <property type="entry name" value="P-loop containing nucleotide triphosphate hydrolases"/>
    <property type="match status" value="1"/>
</dbReference>
<dbReference type="SUPFAM" id="SSF52540">
    <property type="entry name" value="P-loop containing nucleoside triphosphate hydrolases"/>
    <property type="match status" value="1"/>
</dbReference>
<protein>
    <recommendedName>
        <fullName evidence="3">Superfamily II DNA and RNA helicase</fullName>
    </recommendedName>
</protein>
<dbReference type="STRING" id="796620.VIBC2010_10547"/>
<evidence type="ECO:0000313" key="1">
    <source>
        <dbReference type="EMBL" id="EFP98222.1"/>
    </source>
</evidence>
<name>E3BFP4_9VIBR</name>
<dbReference type="RefSeq" id="WP_009599744.1">
    <property type="nucleotide sequence ID" value="NZ_AEIU01000022.1"/>
</dbReference>
<gene>
    <name evidence="1" type="ORF">VIBC2010_10547</name>
</gene>
<sequence>MERNFFGQTTTPSSNILVPSLTGFVFDNHVLRHLADKSRQKQWILFTAECQRPCTEQLEYFQIHCDKIIQIKASQTKNEFEVASQAILSGNASTVVASENLTKYERGSLKRLGRKIGCEVFFISARKNTIH</sequence>
<dbReference type="eggNOG" id="ENOG5031N5Y">
    <property type="taxonomic scope" value="Bacteria"/>
</dbReference>
<reference evidence="1 2" key="1">
    <citation type="journal article" date="2012" name="Int. J. Syst. Evol. Microbiol.">
        <title>Vibrio caribbeanicus sp. nov., isolated from the marine sponge Scleritoderma cyanea.</title>
        <authorList>
            <person name="Hoffmann M."/>
            <person name="Monday S.R."/>
            <person name="Allard M.W."/>
            <person name="Strain E.A."/>
            <person name="Whittaker P."/>
            <person name="Naum M."/>
            <person name="McCarthy P.J."/>
            <person name="Lopez J.V."/>
            <person name="Fischer M."/>
            <person name="Brown E.W."/>
        </authorList>
    </citation>
    <scope>NUCLEOTIDE SEQUENCE [LARGE SCALE GENOMIC DNA]</scope>
    <source>
        <strain evidence="1 2">ATCC BAA-2122</strain>
    </source>
</reference>
<accession>E3BFP4</accession>
<proteinExistence type="predicted"/>
<evidence type="ECO:0008006" key="3">
    <source>
        <dbReference type="Google" id="ProtNLM"/>
    </source>
</evidence>
<evidence type="ECO:0000313" key="2">
    <source>
        <dbReference type="Proteomes" id="UP000002943"/>
    </source>
</evidence>
<dbReference type="AlphaFoldDB" id="E3BFP4"/>
<dbReference type="EMBL" id="AEIU01000022">
    <property type="protein sequence ID" value="EFP98222.1"/>
    <property type="molecule type" value="Genomic_DNA"/>
</dbReference>
<dbReference type="OrthoDB" id="5898548at2"/>
<comment type="caution">
    <text evidence="1">The sequence shown here is derived from an EMBL/GenBank/DDBJ whole genome shotgun (WGS) entry which is preliminary data.</text>
</comment>